<dbReference type="RefSeq" id="WP_076387634.1">
    <property type="nucleotide sequence ID" value="NZ_FTOI01000011.1"/>
</dbReference>
<evidence type="ECO:0000313" key="2">
    <source>
        <dbReference type="EMBL" id="SIS92218.1"/>
    </source>
</evidence>
<keyword evidence="1" id="KW-0732">Signal</keyword>
<name>A0A1N7N1S5_9FLAO</name>
<sequence>MSKTTILGLLAMFAVLVSCQVNVPMNAEYLNKPSKVGIFVNVNDPKKHREGSQGLLDLAVTSGDKYQPLLDLAKEKIVFKNDLTAIYSEALKAKGKEVIIIDEIFDPKTATKFKGDKAEGKKYAYYDLRNLKEKYGVDDVIFVNVNWGVMISYYSMIETGRGGYIYLDNNVLNTADNTLYFAQNNVKMEIIKGKWNTPPNYDNAIGKITEAVNKALDAEKNIFK</sequence>
<dbReference type="Proteomes" id="UP000185839">
    <property type="component" value="Unassembled WGS sequence"/>
</dbReference>
<feature type="chain" id="PRO_5013224352" description="Lipoprotein" evidence="1">
    <location>
        <begin position="24"/>
        <end position="224"/>
    </location>
</feature>
<reference evidence="3" key="1">
    <citation type="submission" date="2017-01" db="EMBL/GenBank/DDBJ databases">
        <authorList>
            <person name="Varghese N."/>
            <person name="Submissions S."/>
        </authorList>
    </citation>
    <scope>NUCLEOTIDE SEQUENCE [LARGE SCALE GENOMIC DNA]</scope>
    <source>
        <strain evidence="3">DSM 23145</strain>
    </source>
</reference>
<accession>A0A1N7N1S5</accession>
<proteinExistence type="predicted"/>
<dbReference type="AlphaFoldDB" id="A0A1N7N1S5"/>
<evidence type="ECO:0008006" key="4">
    <source>
        <dbReference type="Google" id="ProtNLM"/>
    </source>
</evidence>
<evidence type="ECO:0000313" key="3">
    <source>
        <dbReference type="Proteomes" id="UP000185839"/>
    </source>
</evidence>
<dbReference type="EMBL" id="FTOI01000011">
    <property type="protein sequence ID" value="SIS92218.1"/>
    <property type="molecule type" value="Genomic_DNA"/>
</dbReference>
<keyword evidence="3" id="KW-1185">Reference proteome</keyword>
<feature type="signal peptide" evidence="1">
    <location>
        <begin position="1"/>
        <end position="23"/>
    </location>
</feature>
<dbReference type="OrthoDB" id="1341110at2"/>
<gene>
    <name evidence="2" type="ORF">SAMN05421789_11155</name>
</gene>
<protein>
    <recommendedName>
        <fullName evidence="4">Lipoprotein</fullName>
    </recommendedName>
</protein>
<organism evidence="2 3">
    <name type="scientific">Kaistella chaponensis</name>
    <dbReference type="NCBI Taxonomy" id="713588"/>
    <lineage>
        <taxon>Bacteria</taxon>
        <taxon>Pseudomonadati</taxon>
        <taxon>Bacteroidota</taxon>
        <taxon>Flavobacteriia</taxon>
        <taxon>Flavobacteriales</taxon>
        <taxon>Weeksellaceae</taxon>
        <taxon>Chryseobacterium group</taxon>
        <taxon>Kaistella</taxon>
    </lineage>
</organism>
<evidence type="ECO:0000256" key="1">
    <source>
        <dbReference type="SAM" id="SignalP"/>
    </source>
</evidence>
<dbReference type="PROSITE" id="PS51257">
    <property type="entry name" value="PROKAR_LIPOPROTEIN"/>
    <property type="match status" value="1"/>
</dbReference>